<dbReference type="AlphaFoldDB" id="A0ABD1ZHG1"/>
<comment type="caution">
    <text evidence="1">The sequence shown here is derived from an EMBL/GenBank/DDBJ whole genome shotgun (WGS) entry which is preliminary data.</text>
</comment>
<dbReference type="Proteomes" id="UP001605036">
    <property type="component" value="Unassembled WGS sequence"/>
</dbReference>
<evidence type="ECO:0000313" key="2">
    <source>
        <dbReference type="Proteomes" id="UP001605036"/>
    </source>
</evidence>
<sequence length="123" mass="13888">MVALCDKEGGEVLDEEAIHELVHKYYTALYTQPRVSLAKMSEQEKAFTLIDRLVLEEENRQLIEVPIAEELRDTINDLPLNKSPGEDGLPVEVLSELSEVITPGCLEFIQEAWCTKSTMRVPS</sequence>
<reference evidence="1 2" key="1">
    <citation type="submission" date="2024-09" db="EMBL/GenBank/DDBJ databases">
        <title>Chromosome-scale assembly of Riccia fluitans.</title>
        <authorList>
            <person name="Paukszto L."/>
            <person name="Sawicki J."/>
            <person name="Karawczyk K."/>
            <person name="Piernik-Szablinska J."/>
            <person name="Szczecinska M."/>
            <person name="Mazdziarz M."/>
        </authorList>
    </citation>
    <scope>NUCLEOTIDE SEQUENCE [LARGE SCALE GENOMIC DNA]</scope>
    <source>
        <strain evidence="1">Rf_01</strain>
        <tissue evidence="1">Aerial parts of the thallus</tissue>
    </source>
</reference>
<proteinExistence type="predicted"/>
<gene>
    <name evidence="1" type="ORF">R1flu_019009</name>
</gene>
<name>A0ABD1ZHG1_9MARC</name>
<protein>
    <submittedName>
        <fullName evidence="1">Uncharacterized protein</fullName>
    </submittedName>
</protein>
<dbReference type="EMBL" id="JBHFFA010000001">
    <property type="protein sequence ID" value="KAL2650881.1"/>
    <property type="molecule type" value="Genomic_DNA"/>
</dbReference>
<keyword evidence="2" id="KW-1185">Reference proteome</keyword>
<evidence type="ECO:0000313" key="1">
    <source>
        <dbReference type="EMBL" id="KAL2650881.1"/>
    </source>
</evidence>
<accession>A0ABD1ZHG1</accession>
<organism evidence="1 2">
    <name type="scientific">Riccia fluitans</name>
    <dbReference type="NCBI Taxonomy" id="41844"/>
    <lineage>
        <taxon>Eukaryota</taxon>
        <taxon>Viridiplantae</taxon>
        <taxon>Streptophyta</taxon>
        <taxon>Embryophyta</taxon>
        <taxon>Marchantiophyta</taxon>
        <taxon>Marchantiopsida</taxon>
        <taxon>Marchantiidae</taxon>
        <taxon>Marchantiales</taxon>
        <taxon>Ricciaceae</taxon>
        <taxon>Riccia</taxon>
    </lineage>
</organism>